<evidence type="ECO:0000256" key="7">
    <source>
        <dbReference type="ARBA" id="ARBA00022840"/>
    </source>
</evidence>
<dbReference type="CDD" id="cd03225">
    <property type="entry name" value="ABC_cobalt_CbiO_domain1"/>
    <property type="match status" value="1"/>
</dbReference>
<dbReference type="RefSeq" id="WP_015539341.1">
    <property type="nucleotide sequence ID" value="NZ_CABMMS010000008.1"/>
</dbReference>
<keyword evidence="13" id="KW-1185">Reference proteome</keyword>
<comment type="function">
    <text evidence="10">Probably part of an ABC transporter complex. Responsible for energy coupling to the transport system.</text>
</comment>
<evidence type="ECO:0000313" key="13">
    <source>
        <dbReference type="Proteomes" id="UP000254000"/>
    </source>
</evidence>
<dbReference type="PROSITE" id="PS00211">
    <property type="entry name" value="ABC_TRANSPORTER_1"/>
    <property type="match status" value="1"/>
</dbReference>
<keyword evidence="3" id="KW-0813">Transport</keyword>
<keyword evidence="4" id="KW-1003">Cell membrane</keyword>
<dbReference type="SUPFAM" id="SSF52540">
    <property type="entry name" value="P-loop containing nucleoside triphosphate hydrolases"/>
    <property type="match status" value="2"/>
</dbReference>
<dbReference type="InterPro" id="IPR003439">
    <property type="entry name" value="ABC_transporter-like_ATP-bd"/>
</dbReference>
<dbReference type="GO" id="GO:0016887">
    <property type="term" value="F:ATP hydrolysis activity"/>
    <property type="evidence" value="ECO:0007669"/>
    <property type="project" value="InterPro"/>
</dbReference>
<dbReference type="InterPro" id="IPR027417">
    <property type="entry name" value="P-loop_NTPase"/>
</dbReference>
<evidence type="ECO:0000256" key="8">
    <source>
        <dbReference type="ARBA" id="ARBA00022967"/>
    </source>
</evidence>
<dbReference type="GO" id="GO:0042626">
    <property type="term" value="F:ATPase-coupled transmembrane transporter activity"/>
    <property type="evidence" value="ECO:0007669"/>
    <property type="project" value="TreeGrafter"/>
</dbReference>
<dbReference type="InterPro" id="IPR003593">
    <property type="entry name" value="AAA+_ATPase"/>
</dbReference>
<dbReference type="GO" id="GO:0043190">
    <property type="term" value="C:ATP-binding cassette (ABC) transporter complex"/>
    <property type="evidence" value="ECO:0007669"/>
    <property type="project" value="TreeGrafter"/>
</dbReference>
<sequence>MRRGKERETVVSLSGVGCTTASGKRILDGIDLDVRRGECVLIIGRSGSGKTTVTKCINGLIPSFESGIELEGQVRVCGLDPSACEMYELAEHVGSVFQNPKSQFFCLTSNDELAFGLETRGVPVDEIERRIEETVEALGAQRLVGRDVSTMSGGEKQSLVFASVDVAQPDVLVLDEPTANLDASSVRALHDEIAAVLAAGKSVVIAEHRLYFAADLADRAVLIEGGRIVREFSPEELFALSDKEREILGLRAVDPAEALKVEVGAAAGRAAGRSGHAAGDRAKAGSGLVLSSFTVARKGMPVFAPVDAAVPRGRVLGVLGENGAGKSTFLRGIAGLERGSLGEVSFDGTPLARKQCRRTAALVMQDVNHQLFSDSVWNECALAIGGRDDGEAASRVRELLGTLDLSGLEDVHPMALSGGQKQRLSIACALLSDRRLLLLDEPTSGLDFDRMVEVARLVRRLADDGACIVLVTHDLEFLNRCCDDVLELACAQGGNGGAHG</sequence>
<evidence type="ECO:0000256" key="5">
    <source>
        <dbReference type="ARBA" id="ARBA00022737"/>
    </source>
</evidence>
<reference evidence="12 13" key="1">
    <citation type="journal article" date="2018" name="Elife">
        <title>Discovery and characterization of a prevalent human gut bacterial enzyme sufficient for the inactivation of a family of plant toxins.</title>
        <authorList>
            <person name="Koppel N."/>
            <person name="Bisanz J.E."/>
            <person name="Pandelia M.E."/>
            <person name="Turnbaugh P.J."/>
            <person name="Balskus E.P."/>
        </authorList>
    </citation>
    <scope>NUCLEOTIDE SEQUENCE [LARGE SCALE GENOMIC DNA]</scope>
    <source>
        <strain evidence="12 13">3C</strain>
    </source>
</reference>
<dbReference type="GeneID" id="78360480"/>
<organism evidence="12 13">
    <name type="scientific">Gordonibacter pamelaeae</name>
    <dbReference type="NCBI Taxonomy" id="471189"/>
    <lineage>
        <taxon>Bacteria</taxon>
        <taxon>Bacillati</taxon>
        <taxon>Actinomycetota</taxon>
        <taxon>Coriobacteriia</taxon>
        <taxon>Eggerthellales</taxon>
        <taxon>Eggerthellaceae</taxon>
        <taxon>Gordonibacter</taxon>
    </lineage>
</organism>
<comment type="caution">
    <text evidence="12">The sequence shown here is derived from an EMBL/GenBank/DDBJ whole genome shotgun (WGS) entry which is preliminary data.</text>
</comment>
<keyword evidence="7 12" id="KW-0067">ATP-binding</keyword>
<dbReference type="Pfam" id="PF00005">
    <property type="entry name" value="ABC_tran"/>
    <property type="match status" value="2"/>
</dbReference>
<dbReference type="InterPro" id="IPR050095">
    <property type="entry name" value="ECF_ABC_transporter_ATP-bd"/>
</dbReference>
<dbReference type="PANTHER" id="PTHR43553:SF23">
    <property type="entry name" value="ABC TRANSPORTER ATP-BINDING COMPONENT"/>
    <property type="match status" value="1"/>
</dbReference>
<evidence type="ECO:0000256" key="2">
    <source>
        <dbReference type="ARBA" id="ARBA00005417"/>
    </source>
</evidence>
<keyword evidence="9" id="KW-0472">Membrane</keyword>
<comment type="similarity">
    <text evidence="2">Belongs to the ABC transporter superfamily.</text>
</comment>
<protein>
    <submittedName>
        <fullName evidence="12">ABC transporter ATP-binding protein</fullName>
    </submittedName>
</protein>
<dbReference type="EMBL" id="PPTS01000008">
    <property type="protein sequence ID" value="RDB62927.1"/>
    <property type="molecule type" value="Genomic_DNA"/>
</dbReference>
<gene>
    <name evidence="12" type="ORF">C1877_12330</name>
</gene>
<evidence type="ECO:0000256" key="6">
    <source>
        <dbReference type="ARBA" id="ARBA00022741"/>
    </source>
</evidence>
<accession>A0A369LWA3</accession>
<keyword evidence="8" id="KW-1278">Translocase</keyword>
<dbReference type="SMART" id="SM00382">
    <property type="entry name" value="AAA"/>
    <property type="match status" value="2"/>
</dbReference>
<dbReference type="AlphaFoldDB" id="A0A369LWA3"/>
<feature type="domain" description="ABC transporter" evidence="11">
    <location>
        <begin position="288"/>
        <end position="500"/>
    </location>
</feature>
<feature type="domain" description="ABC transporter" evidence="11">
    <location>
        <begin position="11"/>
        <end position="250"/>
    </location>
</feature>
<keyword evidence="6" id="KW-0547">Nucleotide-binding</keyword>
<evidence type="ECO:0000256" key="4">
    <source>
        <dbReference type="ARBA" id="ARBA00022475"/>
    </source>
</evidence>
<dbReference type="OrthoDB" id="7757085at2"/>
<keyword evidence="5" id="KW-0677">Repeat</keyword>
<dbReference type="GO" id="GO:0005524">
    <property type="term" value="F:ATP binding"/>
    <property type="evidence" value="ECO:0007669"/>
    <property type="project" value="UniProtKB-KW"/>
</dbReference>
<dbReference type="InterPro" id="IPR015856">
    <property type="entry name" value="ABC_transpr_CbiO/EcfA_su"/>
</dbReference>
<dbReference type="Proteomes" id="UP000254000">
    <property type="component" value="Unassembled WGS sequence"/>
</dbReference>
<evidence type="ECO:0000256" key="3">
    <source>
        <dbReference type="ARBA" id="ARBA00022448"/>
    </source>
</evidence>
<evidence type="ECO:0000313" key="12">
    <source>
        <dbReference type="EMBL" id="RDB62927.1"/>
    </source>
</evidence>
<evidence type="ECO:0000256" key="1">
    <source>
        <dbReference type="ARBA" id="ARBA00004202"/>
    </source>
</evidence>
<dbReference type="PROSITE" id="PS50893">
    <property type="entry name" value="ABC_TRANSPORTER_2"/>
    <property type="match status" value="2"/>
</dbReference>
<evidence type="ECO:0000256" key="10">
    <source>
        <dbReference type="ARBA" id="ARBA00025157"/>
    </source>
</evidence>
<name>A0A369LWA3_9ACTN</name>
<evidence type="ECO:0000256" key="9">
    <source>
        <dbReference type="ARBA" id="ARBA00023136"/>
    </source>
</evidence>
<comment type="subcellular location">
    <subcellularLocation>
        <location evidence="1">Cell membrane</location>
        <topology evidence="1">Peripheral membrane protein</topology>
    </subcellularLocation>
</comment>
<dbReference type="Gene3D" id="3.40.50.300">
    <property type="entry name" value="P-loop containing nucleotide triphosphate hydrolases"/>
    <property type="match status" value="2"/>
</dbReference>
<dbReference type="InterPro" id="IPR017871">
    <property type="entry name" value="ABC_transporter-like_CS"/>
</dbReference>
<dbReference type="PANTHER" id="PTHR43553">
    <property type="entry name" value="HEAVY METAL TRANSPORTER"/>
    <property type="match status" value="1"/>
</dbReference>
<proteinExistence type="inferred from homology"/>
<evidence type="ECO:0000259" key="11">
    <source>
        <dbReference type="PROSITE" id="PS50893"/>
    </source>
</evidence>